<evidence type="ECO:0000313" key="6">
    <source>
        <dbReference type="EMBL" id="TJZ60482.1"/>
    </source>
</evidence>
<dbReference type="EC" id="6.3.3.2" evidence="5"/>
<dbReference type="GO" id="GO:0009396">
    <property type="term" value="P:folic acid-containing compound biosynthetic process"/>
    <property type="evidence" value="ECO:0007669"/>
    <property type="project" value="TreeGrafter"/>
</dbReference>
<dbReference type="PIRSF" id="PIRSF006806">
    <property type="entry name" value="FTHF_cligase"/>
    <property type="match status" value="1"/>
</dbReference>
<organism evidence="6 7">
    <name type="scientific">Sphingobacterium olei</name>
    <dbReference type="NCBI Taxonomy" id="2571155"/>
    <lineage>
        <taxon>Bacteria</taxon>
        <taxon>Pseudomonadati</taxon>
        <taxon>Bacteroidota</taxon>
        <taxon>Sphingobacteriia</taxon>
        <taxon>Sphingobacteriales</taxon>
        <taxon>Sphingobacteriaceae</taxon>
        <taxon>Sphingobacterium</taxon>
    </lineage>
</organism>
<feature type="binding site" evidence="4">
    <location>
        <begin position="4"/>
        <end position="8"/>
    </location>
    <ligand>
        <name>ATP</name>
        <dbReference type="ChEBI" id="CHEBI:30616"/>
    </ligand>
</feature>
<dbReference type="SUPFAM" id="SSF100950">
    <property type="entry name" value="NagB/RpiA/CoA transferase-like"/>
    <property type="match status" value="1"/>
</dbReference>
<dbReference type="PANTHER" id="PTHR23407">
    <property type="entry name" value="ATPASE INHIBITOR/5-FORMYLTETRAHYDROFOLATE CYCLO-LIGASE"/>
    <property type="match status" value="1"/>
</dbReference>
<evidence type="ECO:0000256" key="5">
    <source>
        <dbReference type="RuleBase" id="RU361279"/>
    </source>
</evidence>
<dbReference type="InterPro" id="IPR037171">
    <property type="entry name" value="NagB/RpiA_transferase-like"/>
</dbReference>
<accession>A0A4U0P1V0</accession>
<dbReference type="NCBIfam" id="TIGR02727">
    <property type="entry name" value="MTHFS_bact"/>
    <property type="match status" value="1"/>
</dbReference>
<evidence type="ECO:0000256" key="2">
    <source>
        <dbReference type="ARBA" id="ARBA00022741"/>
    </source>
</evidence>
<name>A0A4U0P1V0_9SPHI</name>
<evidence type="ECO:0000256" key="3">
    <source>
        <dbReference type="ARBA" id="ARBA00022840"/>
    </source>
</evidence>
<evidence type="ECO:0000313" key="7">
    <source>
        <dbReference type="Proteomes" id="UP000306808"/>
    </source>
</evidence>
<dbReference type="GO" id="GO:0005524">
    <property type="term" value="F:ATP binding"/>
    <property type="evidence" value="ECO:0007669"/>
    <property type="project" value="UniProtKB-KW"/>
</dbReference>
<comment type="cofactor">
    <cofactor evidence="5">
        <name>Mg(2+)</name>
        <dbReference type="ChEBI" id="CHEBI:18420"/>
    </cofactor>
</comment>
<dbReference type="AlphaFoldDB" id="A0A4U0P1V0"/>
<comment type="caution">
    <text evidence="6">The sequence shown here is derived from an EMBL/GenBank/DDBJ whole genome shotgun (WGS) entry which is preliminary data.</text>
</comment>
<protein>
    <recommendedName>
        <fullName evidence="5">5-formyltetrahydrofolate cyclo-ligase</fullName>
        <ecNumber evidence="5">6.3.3.2</ecNumber>
    </recommendedName>
</protein>
<evidence type="ECO:0000256" key="4">
    <source>
        <dbReference type="PIRSR" id="PIRSR006806-1"/>
    </source>
</evidence>
<feature type="binding site" evidence="4">
    <location>
        <position position="49"/>
    </location>
    <ligand>
        <name>substrate</name>
    </ligand>
</feature>
<comment type="similarity">
    <text evidence="1 5">Belongs to the 5-formyltetrahydrofolate cyclo-ligase family.</text>
</comment>
<keyword evidence="5" id="KW-0479">Metal-binding</keyword>
<dbReference type="Gene3D" id="3.40.50.10420">
    <property type="entry name" value="NagB/RpiA/CoA transferase-like"/>
    <property type="match status" value="1"/>
</dbReference>
<gene>
    <name evidence="6" type="ORF">FAZ15_10800</name>
</gene>
<dbReference type="EMBL" id="SUME01000004">
    <property type="protein sequence ID" value="TJZ60482.1"/>
    <property type="molecule type" value="Genomic_DNA"/>
</dbReference>
<comment type="catalytic activity">
    <reaction evidence="5">
        <text>(6S)-5-formyl-5,6,7,8-tetrahydrofolate + ATP = (6R)-5,10-methenyltetrahydrofolate + ADP + phosphate</text>
        <dbReference type="Rhea" id="RHEA:10488"/>
        <dbReference type="ChEBI" id="CHEBI:30616"/>
        <dbReference type="ChEBI" id="CHEBI:43474"/>
        <dbReference type="ChEBI" id="CHEBI:57455"/>
        <dbReference type="ChEBI" id="CHEBI:57457"/>
        <dbReference type="ChEBI" id="CHEBI:456216"/>
        <dbReference type="EC" id="6.3.3.2"/>
    </reaction>
</comment>
<feature type="binding site" evidence="4">
    <location>
        <position position="56"/>
    </location>
    <ligand>
        <name>substrate</name>
    </ligand>
</feature>
<dbReference type="Proteomes" id="UP000306808">
    <property type="component" value="Unassembled WGS sequence"/>
</dbReference>
<reference evidence="6 7" key="1">
    <citation type="submission" date="2019-04" db="EMBL/GenBank/DDBJ databases">
        <title>Sphingobacterium olei sp. nov., isolated from oil-contaminated soil.</title>
        <authorList>
            <person name="Liu B."/>
        </authorList>
    </citation>
    <scope>NUCLEOTIDE SEQUENCE [LARGE SCALE GENOMIC DNA]</scope>
    <source>
        <strain evidence="6 7">HAL-9</strain>
    </source>
</reference>
<keyword evidence="5" id="KW-0460">Magnesium</keyword>
<proteinExistence type="inferred from homology"/>
<keyword evidence="6" id="KW-0436">Ligase</keyword>
<dbReference type="InterPro" id="IPR002698">
    <property type="entry name" value="FTHF_cligase"/>
</dbReference>
<keyword evidence="3 4" id="KW-0067">ATP-binding</keyword>
<dbReference type="OrthoDB" id="9801938at2"/>
<dbReference type="GO" id="GO:0035999">
    <property type="term" value="P:tetrahydrofolate interconversion"/>
    <property type="evidence" value="ECO:0007669"/>
    <property type="project" value="TreeGrafter"/>
</dbReference>
<dbReference type="PANTHER" id="PTHR23407:SF1">
    <property type="entry name" value="5-FORMYLTETRAHYDROFOLATE CYCLO-LIGASE"/>
    <property type="match status" value="1"/>
</dbReference>
<dbReference type="GO" id="GO:0030272">
    <property type="term" value="F:5-formyltetrahydrofolate cyclo-ligase activity"/>
    <property type="evidence" value="ECO:0007669"/>
    <property type="project" value="UniProtKB-EC"/>
</dbReference>
<dbReference type="Pfam" id="PF01812">
    <property type="entry name" value="5-FTHF_cyc-lig"/>
    <property type="match status" value="1"/>
</dbReference>
<dbReference type="InterPro" id="IPR024185">
    <property type="entry name" value="FTHF_cligase-like_sf"/>
</dbReference>
<evidence type="ECO:0000256" key="1">
    <source>
        <dbReference type="ARBA" id="ARBA00010638"/>
    </source>
</evidence>
<keyword evidence="2 4" id="KW-0547">Nucleotide-binding</keyword>
<dbReference type="GO" id="GO:0046872">
    <property type="term" value="F:metal ion binding"/>
    <property type="evidence" value="ECO:0007669"/>
    <property type="project" value="UniProtKB-KW"/>
</dbReference>
<dbReference type="RefSeq" id="WP_136901329.1">
    <property type="nucleotide sequence ID" value="NZ_SUME01000004.1"/>
</dbReference>
<feature type="binding site" evidence="4">
    <location>
        <begin position="135"/>
        <end position="143"/>
    </location>
    <ligand>
        <name>ATP</name>
        <dbReference type="ChEBI" id="CHEBI:30616"/>
    </ligand>
</feature>
<keyword evidence="7" id="KW-1185">Reference proteome</keyword>
<sequence>MMTKRELRKVYREKRLLLDEGYREQLDSGLFDQLIRLDWSKCNYLHVFLSLPKYNEPDTSGFIHWIRHQHPHIKLVMSKTDLADGSMINYLWNEHTFIAQNQWGLLEPVGGEIVSEELVDSVLVPLLVADKKGNRIGYGKGFYDRFLAKCRDDVRPIGLSYFDLVEQIVDTEEWDFPLKYCVTPDKTYNFY</sequence>